<dbReference type="NCBIfam" id="TIGR02199">
    <property type="entry name" value="rfaE_dom_II"/>
    <property type="match status" value="1"/>
</dbReference>
<keyword evidence="3" id="KW-0548">Nucleotidyltransferase</keyword>
<dbReference type="GO" id="GO:0005975">
    <property type="term" value="P:carbohydrate metabolic process"/>
    <property type="evidence" value="ECO:0007669"/>
    <property type="project" value="InterPro"/>
</dbReference>
<dbReference type="PANTHER" id="PTHR43793">
    <property type="entry name" value="FAD SYNTHASE"/>
    <property type="match status" value="1"/>
</dbReference>
<evidence type="ECO:0000313" key="10">
    <source>
        <dbReference type="Proteomes" id="UP000008963"/>
    </source>
</evidence>
<dbReference type="InterPro" id="IPR004821">
    <property type="entry name" value="Cyt_trans-like"/>
</dbReference>
<feature type="domain" description="Cytidyltransferase-like" evidence="8">
    <location>
        <begin position="22"/>
        <end position="116"/>
    </location>
</feature>
<organism evidence="9 10">
    <name type="scientific">Halobacteriovorax marinus (strain ATCC BAA-682 / DSM 15412 / SJ)</name>
    <name type="common">Bacteriovorax marinus</name>
    <dbReference type="NCBI Taxonomy" id="862908"/>
    <lineage>
        <taxon>Bacteria</taxon>
        <taxon>Pseudomonadati</taxon>
        <taxon>Bdellovibrionota</taxon>
        <taxon>Bacteriovoracia</taxon>
        <taxon>Bacteriovoracales</taxon>
        <taxon>Halobacteriovoraceae</taxon>
        <taxon>Halobacteriovorax</taxon>
    </lineage>
</organism>
<dbReference type="EC" id="2.7.7.70" evidence="1"/>
<dbReference type="InterPro" id="IPR014729">
    <property type="entry name" value="Rossmann-like_a/b/a_fold"/>
</dbReference>
<dbReference type="Proteomes" id="UP000008963">
    <property type="component" value="Chromosome"/>
</dbReference>
<proteinExistence type="predicted"/>
<dbReference type="SUPFAM" id="SSF52374">
    <property type="entry name" value="Nucleotidylyl transferase"/>
    <property type="match status" value="1"/>
</dbReference>
<evidence type="ECO:0000256" key="5">
    <source>
        <dbReference type="ARBA" id="ARBA00022840"/>
    </source>
</evidence>
<dbReference type="PATRIC" id="fig|862908.3.peg.76"/>
<dbReference type="OrthoDB" id="5293116at2"/>
<keyword evidence="10" id="KW-1185">Reference proteome</keyword>
<dbReference type="EMBL" id="FQ312005">
    <property type="protein sequence ID" value="CBW25019.1"/>
    <property type="molecule type" value="Genomic_DNA"/>
</dbReference>
<comment type="catalytic activity">
    <reaction evidence="7">
        <text>D-glycero-beta-D-manno-heptose 1-phosphate + ATP + H(+) = ADP-D-glycero-beta-D-manno-heptose + diphosphate</text>
        <dbReference type="Rhea" id="RHEA:27465"/>
        <dbReference type="ChEBI" id="CHEBI:15378"/>
        <dbReference type="ChEBI" id="CHEBI:30616"/>
        <dbReference type="ChEBI" id="CHEBI:33019"/>
        <dbReference type="ChEBI" id="CHEBI:59967"/>
        <dbReference type="ChEBI" id="CHEBI:61593"/>
        <dbReference type="EC" id="2.7.7.70"/>
    </reaction>
</comment>
<sequence>MFKLSENAQNFLKNNQGKKIVFTNGCFDILHSGHVTYLNEAKKQGDLLFLGLNSDASIKRLKGESRPINGEADRKYILENLRCVDCVEVFTEDTPYSLIDAVRPDVLVKGGDWKVTDIVGHDIVLENGGEVKSLIFVDGYSTTGIISSVQGKE</sequence>
<evidence type="ECO:0000259" key="8">
    <source>
        <dbReference type="Pfam" id="PF01467"/>
    </source>
</evidence>
<dbReference type="eggNOG" id="COG0615">
    <property type="taxonomic scope" value="Bacteria"/>
</dbReference>
<evidence type="ECO:0000256" key="6">
    <source>
        <dbReference type="ARBA" id="ARBA00023277"/>
    </source>
</evidence>
<dbReference type="GO" id="GO:0016773">
    <property type="term" value="F:phosphotransferase activity, alcohol group as acceptor"/>
    <property type="evidence" value="ECO:0007669"/>
    <property type="project" value="InterPro"/>
</dbReference>
<dbReference type="KEGG" id="bmx:BMS_0079"/>
<dbReference type="AlphaFoldDB" id="E1X263"/>
<dbReference type="Gene3D" id="3.40.50.620">
    <property type="entry name" value="HUPs"/>
    <property type="match status" value="1"/>
</dbReference>
<protein>
    <recommendedName>
        <fullName evidence="1">D-glycero-beta-D-manno-heptose 1-phosphate adenylyltransferase</fullName>
        <ecNumber evidence="1">2.7.7.70</ecNumber>
    </recommendedName>
</protein>
<keyword evidence="4" id="KW-0547">Nucleotide-binding</keyword>
<dbReference type="STRING" id="862908.BMS_0079"/>
<evidence type="ECO:0000313" key="9">
    <source>
        <dbReference type="EMBL" id="CBW25019.1"/>
    </source>
</evidence>
<evidence type="ECO:0000256" key="3">
    <source>
        <dbReference type="ARBA" id="ARBA00022695"/>
    </source>
</evidence>
<dbReference type="PANTHER" id="PTHR43793:SF2">
    <property type="entry name" value="BIFUNCTIONAL PROTEIN HLDE"/>
    <property type="match status" value="1"/>
</dbReference>
<dbReference type="HOGENOM" id="CLU_034585_2_0_7"/>
<keyword evidence="5" id="KW-0067">ATP-binding</keyword>
<evidence type="ECO:0000256" key="4">
    <source>
        <dbReference type="ARBA" id="ARBA00022741"/>
    </source>
</evidence>
<evidence type="ECO:0000256" key="2">
    <source>
        <dbReference type="ARBA" id="ARBA00022679"/>
    </source>
</evidence>
<dbReference type="InterPro" id="IPR050385">
    <property type="entry name" value="Archaeal_FAD_synthase"/>
</dbReference>
<reference evidence="10" key="1">
    <citation type="journal article" date="2013" name="ISME J.">
        <title>A small predatory core genome in the divergent marine Bacteriovorax marinus SJ and the terrestrial Bdellovibrio bacteriovorus.</title>
        <authorList>
            <person name="Crossman L.C."/>
            <person name="Chen H."/>
            <person name="Cerdeno-Tarraga A.M."/>
            <person name="Brooks K."/>
            <person name="Quail M.A."/>
            <person name="Pineiro S.A."/>
            <person name="Hobley L."/>
            <person name="Sockett R.E."/>
            <person name="Bentley S.D."/>
            <person name="Parkhill J."/>
            <person name="Williams H.N."/>
            <person name="Stine O.C."/>
        </authorList>
    </citation>
    <scope>NUCLEOTIDE SEQUENCE [LARGE SCALE GENOMIC DNA]</scope>
    <source>
        <strain evidence="10">ATCC BAA-682 / DSM 15412 / SJ</strain>
    </source>
</reference>
<dbReference type="InterPro" id="IPR011914">
    <property type="entry name" value="RfaE_dom_II"/>
</dbReference>
<gene>
    <name evidence="9" type="ordered locus">BMS_0079</name>
</gene>
<dbReference type="RefSeq" id="WP_014242808.1">
    <property type="nucleotide sequence ID" value="NC_016620.1"/>
</dbReference>
<dbReference type="GO" id="GO:0016779">
    <property type="term" value="F:nucleotidyltransferase activity"/>
    <property type="evidence" value="ECO:0007669"/>
    <property type="project" value="UniProtKB-KW"/>
</dbReference>
<evidence type="ECO:0000256" key="7">
    <source>
        <dbReference type="ARBA" id="ARBA00047428"/>
    </source>
</evidence>
<keyword evidence="2" id="KW-0808">Transferase</keyword>
<dbReference type="GO" id="GO:0005524">
    <property type="term" value="F:ATP binding"/>
    <property type="evidence" value="ECO:0007669"/>
    <property type="project" value="UniProtKB-KW"/>
</dbReference>
<dbReference type="NCBIfam" id="TIGR00125">
    <property type="entry name" value="cyt_tran_rel"/>
    <property type="match status" value="1"/>
</dbReference>
<accession>E1X263</accession>
<evidence type="ECO:0000256" key="1">
    <source>
        <dbReference type="ARBA" id="ARBA00012519"/>
    </source>
</evidence>
<dbReference type="Pfam" id="PF01467">
    <property type="entry name" value="CTP_transf_like"/>
    <property type="match status" value="1"/>
</dbReference>
<name>E1X263_HALMS</name>
<keyword evidence="6" id="KW-0119">Carbohydrate metabolism</keyword>